<feature type="transmembrane region" description="Helical" evidence="6">
    <location>
        <begin position="296"/>
        <end position="315"/>
    </location>
</feature>
<feature type="transmembrane region" description="Helical" evidence="6">
    <location>
        <begin position="37"/>
        <end position="57"/>
    </location>
</feature>
<keyword evidence="8" id="KW-1185">Reference proteome</keyword>
<feature type="transmembrane region" description="Helical" evidence="6">
    <location>
        <begin position="217"/>
        <end position="237"/>
    </location>
</feature>
<dbReference type="InterPro" id="IPR050833">
    <property type="entry name" value="Poly_Biosynth_Transport"/>
</dbReference>
<dbReference type="EMBL" id="JADRCR010000008">
    <property type="protein sequence ID" value="MBK5145044.1"/>
    <property type="molecule type" value="Genomic_DNA"/>
</dbReference>
<feature type="transmembrane region" description="Helical" evidence="6">
    <location>
        <begin position="78"/>
        <end position="108"/>
    </location>
</feature>
<keyword evidence="4 6" id="KW-1133">Transmembrane helix</keyword>
<feature type="transmembrane region" description="Helical" evidence="6">
    <location>
        <begin position="176"/>
        <end position="197"/>
    </location>
</feature>
<evidence type="ECO:0000256" key="2">
    <source>
        <dbReference type="ARBA" id="ARBA00022475"/>
    </source>
</evidence>
<feature type="transmembrane region" description="Helical" evidence="6">
    <location>
        <begin position="120"/>
        <end position="141"/>
    </location>
</feature>
<accession>A0ABS1ITG4</accession>
<keyword evidence="3 6" id="KW-0812">Transmembrane</keyword>
<organism evidence="7 8">
    <name type="scientific">Limnobaculum allomyrinae</name>
    <dbReference type="NCBI Taxonomy" id="2791986"/>
    <lineage>
        <taxon>Bacteria</taxon>
        <taxon>Pseudomonadati</taxon>
        <taxon>Pseudomonadota</taxon>
        <taxon>Gammaproteobacteria</taxon>
        <taxon>Enterobacterales</taxon>
        <taxon>Budviciaceae</taxon>
        <taxon>Limnobaculum</taxon>
    </lineage>
</organism>
<feature type="transmembrane region" description="Helical" evidence="6">
    <location>
        <begin position="260"/>
        <end position="276"/>
    </location>
</feature>
<dbReference type="Pfam" id="PF01943">
    <property type="entry name" value="Polysacc_synt"/>
    <property type="match status" value="1"/>
</dbReference>
<protein>
    <submittedName>
        <fullName evidence="7">Flippase</fullName>
    </submittedName>
</protein>
<dbReference type="PANTHER" id="PTHR30250">
    <property type="entry name" value="PST FAMILY PREDICTED COLANIC ACID TRANSPORTER"/>
    <property type="match status" value="1"/>
</dbReference>
<proteinExistence type="predicted"/>
<evidence type="ECO:0000256" key="3">
    <source>
        <dbReference type="ARBA" id="ARBA00022692"/>
    </source>
</evidence>
<comment type="subcellular location">
    <subcellularLocation>
        <location evidence="1">Cell membrane</location>
        <topology evidence="1">Multi-pass membrane protein</topology>
    </subcellularLocation>
</comment>
<reference evidence="7 8" key="1">
    <citation type="submission" date="2020-11" db="EMBL/GenBank/DDBJ databases">
        <title>Insectihabitans protaetiae gen. nov. sp. nov. and Insectihabitans allomyrinae sp. nov., isolated from larvae of Protaetia brevitarsis seulensis and Allomyrina dichotoma, respectively.</title>
        <authorList>
            <person name="Lee S.D."/>
            <person name="Byeon Y.-S."/>
            <person name="Kim S.-M."/>
            <person name="Yang H.L."/>
            <person name="Kim I.S."/>
        </authorList>
    </citation>
    <scope>NUCLEOTIDE SEQUENCE [LARGE SCALE GENOMIC DNA]</scope>
    <source>
        <strain evidence="7 8">BWR-B9</strain>
    </source>
</reference>
<evidence type="ECO:0000256" key="4">
    <source>
        <dbReference type="ARBA" id="ARBA00022989"/>
    </source>
</evidence>
<dbReference type="CDD" id="cd13128">
    <property type="entry name" value="MATE_Wzx_like"/>
    <property type="match status" value="1"/>
</dbReference>
<feature type="transmembrane region" description="Helical" evidence="6">
    <location>
        <begin position="359"/>
        <end position="380"/>
    </location>
</feature>
<feature type="transmembrane region" description="Helical" evidence="6">
    <location>
        <begin position="148"/>
        <end position="170"/>
    </location>
</feature>
<evidence type="ECO:0000256" key="1">
    <source>
        <dbReference type="ARBA" id="ARBA00004651"/>
    </source>
</evidence>
<comment type="caution">
    <text evidence="7">The sequence shown here is derived from an EMBL/GenBank/DDBJ whole genome shotgun (WGS) entry which is preliminary data.</text>
</comment>
<dbReference type="PANTHER" id="PTHR30250:SF11">
    <property type="entry name" value="O-ANTIGEN TRANSPORTER-RELATED"/>
    <property type="match status" value="1"/>
</dbReference>
<gene>
    <name evidence="7" type="ORF">I2494_15205</name>
</gene>
<feature type="transmembrane region" description="Helical" evidence="6">
    <location>
        <begin position="7"/>
        <end position="25"/>
    </location>
</feature>
<dbReference type="RefSeq" id="WP_218467718.1">
    <property type="nucleotide sequence ID" value="NZ_JADRCR010000008.1"/>
</dbReference>
<feature type="transmembrane region" description="Helical" evidence="6">
    <location>
        <begin position="386"/>
        <end position="408"/>
    </location>
</feature>
<evidence type="ECO:0000256" key="5">
    <source>
        <dbReference type="ARBA" id="ARBA00023136"/>
    </source>
</evidence>
<dbReference type="InterPro" id="IPR002797">
    <property type="entry name" value="Polysacc_synth"/>
</dbReference>
<feature type="transmembrane region" description="Helical" evidence="6">
    <location>
        <begin position="327"/>
        <end position="347"/>
    </location>
</feature>
<name>A0ABS1ITG4_9GAMM</name>
<evidence type="ECO:0000313" key="8">
    <source>
        <dbReference type="Proteomes" id="UP001296921"/>
    </source>
</evidence>
<evidence type="ECO:0000313" key="7">
    <source>
        <dbReference type="EMBL" id="MBK5145044.1"/>
    </source>
</evidence>
<dbReference type="Proteomes" id="UP001296921">
    <property type="component" value="Unassembled WGS sequence"/>
</dbReference>
<evidence type="ECO:0000256" key="6">
    <source>
        <dbReference type="SAM" id="Phobius"/>
    </source>
</evidence>
<keyword evidence="5 6" id="KW-0472">Membrane</keyword>
<sequence>MSLIRNSILNIGGYILPGLISIPALGYMARVMGMEKFGIFTLALSLVGYASIFDAGLTRAVVREISINRNNIEVSRKIISTATLSLLALGFLGFFIIIINASFIVNILNVSSNIVDDVKFSIYILALTVPIFLLNQLWFAILEGKEQFVILNVQKSISGSLVSGLPAIFILYNNNIIYAMLALLISRIVSLMVTFFLSKKIILSSGTVFDYLTFKRLISFGGWITVSNIISPIMAYFDRFVVSHFFGANNVANYSAPSEGISRLLIIPGALARAIFPKLSYSNSHVEKNRNKRIAYILICICCFPIVFIGCYFSEKIMLLWMGPEFIGTPVIIFQILLFGYFFNSLAHIPFASIQASGYARWTAIVHILELLPYIILLYLCIDHFGIIGAAIAWSLRVTFDFILLLLIDNRLNSNL</sequence>
<keyword evidence="2" id="KW-1003">Cell membrane</keyword>